<feature type="domain" description="Major facilitator superfamily (MFS) profile" evidence="8">
    <location>
        <begin position="1"/>
        <end position="411"/>
    </location>
</feature>
<feature type="transmembrane region" description="Helical" evidence="7">
    <location>
        <begin position="105"/>
        <end position="123"/>
    </location>
</feature>
<dbReference type="Pfam" id="PF07690">
    <property type="entry name" value="MFS_1"/>
    <property type="match status" value="1"/>
</dbReference>
<dbReference type="CDD" id="cd06173">
    <property type="entry name" value="MFS_MefA_like"/>
    <property type="match status" value="1"/>
</dbReference>
<evidence type="ECO:0000256" key="7">
    <source>
        <dbReference type="SAM" id="Phobius"/>
    </source>
</evidence>
<keyword evidence="3" id="KW-1003">Cell membrane</keyword>
<evidence type="ECO:0000256" key="1">
    <source>
        <dbReference type="ARBA" id="ARBA00004651"/>
    </source>
</evidence>
<comment type="subcellular location">
    <subcellularLocation>
        <location evidence="1">Cell membrane</location>
        <topology evidence="1">Multi-pass membrane protein</topology>
    </subcellularLocation>
</comment>
<keyword evidence="4 7" id="KW-0812">Transmembrane</keyword>
<evidence type="ECO:0000313" key="9">
    <source>
        <dbReference type="EMBL" id="ADD92938.1"/>
    </source>
</evidence>
<dbReference type="PANTHER" id="PTHR43266:SF2">
    <property type="entry name" value="MAJOR FACILITATOR SUPERFAMILY (MFS) PROFILE DOMAIN-CONTAINING PROTEIN"/>
    <property type="match status" value="1"/>
</dbReference>
<reference evidence="9" key="1">
    <citation type="journal article" date="2010" name="ISME J.">
        <title>Metagenome of the Mediterranean deep chlorophyll maximum studied by direct and fosmid library 454 pyrosequencing.</title>
        <authorList>
            <person name="Ghai R."/>
            <person name="Martin-Cuadrado A.B."/>
            <person name="Molto A.G."/>
            <person name="Heredia I.G."/>
            <person name="Cabrera R."/>
            <person name="Martin J."/>
            <person name="Verdu M."/>
            <person name="Deschamps P."/>
            <person name="Moreira D."/>
            <person name="Lopez-Garcia P."/>
            <person name="Mira A."/>
            <person name="Rodriguez-Valera F."/>
        </authorList>
    </citation>
    <scope>NUCLEOTIDE SEQUENCE</scope>
</reference>
<organism evidence="9">
    <name type="scientific">uncultured archaeon MedDCM-OCT-S04-C14</name>
    <dbReference type="NCBI Taxonomy" id="743084"/>
    <lineage>
        <taxon>Archaea</taxon>
        <taxon>environmental samples</taxon>
    </lineage>
</organism>
<dbReference type="GO" id="GO:0022857">
    <property type="term" value="F:transmembrane transporter activity"/>
    <property type="evidence" value="ECO:0007669"/>
    <property type="project" value="InterPro"/>
</dbReference>
<dbReference type="PANTHER" id="PTHR43266">
    <property type="entry name" value="MACROLIDE-EFFLUX PROTEIN"/>
    <property type="match status" value="1"/>
</dbReference>
<feature type="transmembrane region" description="Helical" evidence="7">
    <location>
        <begin position="291"/>
        <end position="310"/>
    </location>
</feature>
<evidence type="ECO:0000256" key="6">
    <source>
        <dbReference type="ARBA" id="ARBA00023136"/>
    </source>
</evidence>
<dbReference type="InterPro" id="IPR020846">
    <property type="entry name" value="MFS_dom"/>
</dbReference>
<evidence type="ECO:0000256" key="5">
    <source>
        <dbReference type="ARBA" id="ARBA00022989"/>
    </source>
</evidence>
<evidence type="ECO:0000256" key="2">
    <source>
        <dbReference type="ARBA" id="ARBA00022448"/>
    </source>
</evidence>
<feature type="transmembrane region" description="Helical" evidence="7">
    <location>
        <begin position="316"/>
        <end position="338"/>
    </location>
</feature>
<keyword evidence="6 7" id="KW-0472">Membrane</keyword>
<keyword evidence="5 7" id="KW-1133">Transmembrane helix</keyword>
<evidence type="ECO:0000259" key="8">
    <source>
        <dbReference type="PROSITE" id="PS50850"/>
    </source>
</evidence>
<accession>D6PB22</accession>
<feature type="transmembrane region" description="Helical" evidence="7">
    <location>
        <begin position="144"/>
        <end position="168"/>
    </location>
</feature>
<keyword evidence="2" id="KW-0813">Transport</keyword>
<dbReference type="InterPro" id="IPR036259">
    <property type="entry name" value="MFS_trans_sf"/>
</dbReference>
<feature type="transmembrane region" description="Helical" evidence="7">
    <location>
        <begin position="384"/>
        <end position="406"/>
    </location>
</feature>
<feature type="transmembrane region" description="Helical" evidence="7">
    <location>
        <begin position="81"/>
        <end position="99"/>
    </location>
</feature>
<dbReference type="InterPro" id="IPR011701">
    <property type="entry name" value="MFS"/>
</dbReference>
<dbReference type="Gene3D" id="1.20.1250.20">
    <property type="entry name" value="MFS general substrate transporter like domains"/>
    <property type="match status" value="1"/>
</dbReference>
<protein>
    <submittedName>
        <fullName evidence="9">Major facilitator superfamily transporter</fullName>
    </submittedName>
</protein>
<dbReference type="PROSITE" id="PS50850">
    <property type="entry name" value="MFS"/>
    <property type="match status" value="1"/>
</dbReference>
<evidence type="ECO:0000256" key="3">
    <source>
        <dbReference type="ARBA" id="ARBA00022475"/>
    </source>
</evidence>
<dbReference type="SUPFAM" id="SSF103473">
    <property type="entry name" value="MFS general substrate transporter"/>
    <property type="match status" value="1"/>
</dbReference>
<dbReference type="AlphaFoldDB" id="D6PB22"/>
<proteinExistence type="predicted"/>
<evidence type="ECO:0000256" key="4">
    <source>
        <dbReference type="ARBA" id="ARBA00022692"/>
    </source>
</evidence>
<feature type="transmembrane region" description="Helical" evidence="7">
    <location>
        <begin position="48"/>
        <end position="69"/>
    </location>
</feature>
<feature type="transmembrane region" description="Helical" evidence="7">
    <location>
        <begin position="262"/>
        <end position="282"/>
    </location>
</feature>
<feature type="transmembrane region" description="Helical" evidence="7">
    <location>
        <begin position="20"/>
        <end position="42"/>
    </location>
</feature>
<sequence length="418" mass="45641">MASRTYLQLIRENRDFRRLWIAAVISMLGEWFNTIALFFLILEYTGSEFLLGLLFTVRMAGFAILQPFIGLMADRYNRKMLMIVSNILQAGFALCFLLVNDSSDIAWMIALSGLMMVLHGVYMTAERASLPNVVSEEDLATANALDAASWSTALCLGAMLGGIVVSFYGTNAAFIVDSLTFLVGTLFLVNLKLPQTIDESMKGPLFSTGIRNIKFGWNRIRSQPALFRIVFAKASWNIAGGGLAGVYLVLMGANVDGFGAAFGFGLFFFARGVGTGLGPILARAFLTDEEAWPSLVGYLIVISGMVYFLVGLSVPYALWITVILVILAHSASGANWVLSTVMMQQWVEDEVRGRVFSVDMLILSVAFSTSTSIAGYLMENTDLGIRNGIILFSSVMVLSGLIFSMWKPDAPKSNPQSV</sequence>
<feature type="transmembrane region" description="Helical" evidence="7">
    <location>
        <begin position="358"/>
        <end position="378"/>
    </location>
</feature>
<feature type="transmembrane region" description="Helical" evidence="7">
    <location>
        <begin position="225"/>
        <end position="250"/>
    </location>
</feature>
<name>D6PB22_9ARCH</name>
<dbReference type="EMBL" id="GU942958">
    <property type="protein sequence ID" value="ADD92938.1"/>
    <property type="molecule type" value="Genomic_DNA"/>
</dbReference>
<dbReference type="GO" id="GO:0005886">
    <property type="term" value="C:plasma membrane"/>
    <property type="evidence" value="ECO:0007669"/>
    <property type="project" value="UniProtKB-SubCell"/>
</dbReference>